<name>A0A8T2FI14_9BRAS</name>
<dbReference type="Pfam" id="PF13456">
    <property type="entry name" value="RVT_3"/>
    <property type="match status" value="1"/>
</dbReference>
<dbReference type="PROSITE" id="PS50994">
    <property type="entry name" value="INTEGRASE"/>
    <property type="match status" value="1"/>
</dbReference>
<feature type="compositionally biased region" description="Polar residues" evidence="1">
    <location>
        <begin position="394"/>
        <end position="403"/>
    </location>
</feature>
<feature type="compositionally biased region" description="Acidic residues" evidence="1">
    <location>
        <begin position="513"/>
        <end position="523"/>
    </location>
</feature>
<dbReference type="GO" id="GO:0003676">
    <property type="term" value="F:nucleic acid binding"/>
    <property type="evidence" value="ECO:0007669"/>
    <property type="project" value="InterPro"/>
</dbReference>
<dbReference type="PANTHER" id="PTHR47266">
    <property type="entry name" value="ENDONUCLEASE-RELATED"/>
    <property type="match status" value="1"/>
</dbReference>
<feature type="region of interest" description="Disordered" evidence="1">
    <location>
        <begin position="342"/>
        <end position="405"/>
    </location>
</feature>
<dbReference type="InterPro" id="IPR001584">
    <property type="entry name" value="Integrase_cat-core"/>
</dbReference>
<evidence type="ECO:0000313" key="3">
    <source>
        <dbReference type="EMBL" id="KAG7635988.1"/>
    </source>
</evidence>
<evidence type="ECO:0000259" key="2">
    <source>
        <dbReference type="PROSITE" id="PS50994"/>
    </source>
</evidence>
<dbReference type="InterPro" id="IPR009741">
    <property type="entry name" value="EARLY_FLOWERING_4_dom"/>
</dbReference>
<dbReference type="Pfam" id="PF03732">
    <property type="entry name" value="Retrotrans_gag"/>
    <property type="match status" value="1"/>
</dbReference>
<protein>
    <submittedName>
        <fullName evidence="3">Protein EARLY FLOWERING 4 domain</fullName>
    </submittedName>
</protein>
<feature type="region of interest" description="Disordered" evidence="1">
    <location>
        <begin position="2362"/>
        <end position="2388"/>
    </location>
</feature>
<feature type="compositionally biased region" description="Basic and acidic residues" evidence="1">
    <location>
        <begin position="3486"/>
        <end position="3498"/>
    </location>
</feature>
<feature type="region of interest" description="Disordered" evidence="1">
    <location>
        <begin position="420"/>
        <end position="448"/>
    </location>
</feature>
<keyword evidence="4" id="KW-1185">Reference proteome</keyword>
<dbReference type="Pfam" id="PF07011">
    <property type="entry name" value="Elf4"/>
    <property type="match status" value="1"/>
</dbReference>
<dbReference type="InterPro" id="IPR002156">
    <property type="entry name" value="RNaseH_domain"/>
</dbReference>
<feature type="region of interest" description="Disordered" evidence="1">
    <location>
        <begin position="2247"/>
        <end position="2274"/>
    </location>
</feature>
<feature type="region of interest" description="Disordered" evidence="1">
    <location>
        <begin position="3072"/>
        <end position="3097"/>
    </location>
</feature>
<feature type="region of interest" description="Disordered" evidence="1">
    <location>
        <begin position="3486"/>
        <end position="3586"/>
    </location>
</feature>
<feature type="compositionally biased region" description="Basic and acidic residues" evidence="1">
    <location>
        <begin position="2366"/>
        <end position="2375"/>
    </location>
</feature>
<dbReference type="Proteomes" id="UP000694240">
    <property type="component" value="Chromosome 2"/>
</dbReference>
<accession>A0A8T2FI14</accession>
<sequence length="3598" mass="408869">MEGDTISRMMGSGVQMDGKILQTFEKSFVQVQNILDHNRLLINEINQNHESKIPDNLGRNVGLIRELNNNVRRVAHLYVDLSNNFSKSMEASSEGDSSEGRGTFFKGVDWRYQMALDLMSNGNFNTKYLVDATALIENLACSNSTKNVDFERKKIARVVSRNQMAEVHAKLDSVHNLHVHFAAKEETIELEPETEEGVFYIDGFTPKPAFQKSYPQSNFTRTYGNSSYQIPPPPSSESKMESMLEQILEGQSKLVVGFNGKFNAIYTDLNGKIDNLSSHMKKLDVQVAQTTQSIKRQEGFLPGTHDTNPRKSCNAIMVRSEEESMKRDVLELAVVELVSTDTHQCRSTQGNPIWDESNDKTMSNRNRKDRSSLDGVDRHSSSRINIGWEAPNVGSETPKISTAQDDEAVIAEVEVLETMFNKGDDEVPSSGGERKSRTSGSSGDYEDILVDSEEEVEDGESVEEVAPTGYDTKFWGHFLDDELACSNAPEIMYSPREFSSQEDERKRSRRLDDIDDEEFDIPPLFDDTEYERDEIPDLDIEDDEKGIYKGKISMKNNECAGYLERMKTKHWTRVYFQDIMSRKFIYSEKGKGIASPCLPPKIPRVSVPAFDDSELRRKHSLTIIGRLTNPLAQRVWGMIPFLADLWKTSTRPIGADLGQGRFQFQFSSEQDLFQHPHPPLVGRNVHQRCKGSWIFEKAEITNTYARIRVTVNGLKPLIKKIFVDFVDGSEALADLVYDKLERHCKRCNKLDHDEKDCPDSQGTTMIETRSDLIKKDIKDNEALRGLEDRIMDATQIKENTLDLTLENPLATLLPQKALNIAMGELRDVMIQYVNCADPTESAARKERYRQAEDHGQFEETAGQIIRANLSIPPLALQDLSPQQTASQERIPISQRLGDLDESQTRATVTEVLSPCVSEETNLALIVVPSLKEIHDALMGIHADKAPGPDDFSASFFQSHWDSIGIWINWIMQSVTTVSYSFLINGSPRGKVCATRLRRRGSYGESSFVDFRSFLSESDLFDLKHSGESLSWRGIRYSHVIRCRLDRAIANSVWTDLFPSGRLEYLRFKGSDHRPIVTYFAKKKKKTRGVFRYDRRLKNNAQVTQLIKECWNREPSFSVSQRIAICRKEIVAWSREKQRNSQKLIEQKKMELEQAMVSPENNEDLLAKINLDLTKAYKLGEGYWKQRSRIMWLCLGDRNSGFFHAVTKKRRARNRLSVIEDESGNPVFVDHKITEVISAYFHKMFHSDDLDESYTRATVTEDLSPCVSEETNLALIAVPSLKEIHDALMGIHADKAPGPDDFSASFFQSHWDSIGQAIISKPVTTVSYSFLINGSPRGKVVPSRGIRQGDPLSSYMFILCGEVLSDDTMLFCKTSDKACQELMRILKRYEEASGQMINGDKSSIFFSRKTPVSKRDRVKELLLISKEESDITLCVGPTDFSLGQEKWFCWDSIPQKRKMTWIAWEKLTRPKQKRGLGFRDLQQFNVALFAKNQLETASHGWRSILSGRDLLVKNIGWSTGDGGSTLIWDDSWILSPDFIQPTGPAPLLSKGWRVKDLFFPNLIDWNEALVKDLFPALSENIFSITPSRLSAPYKRIWIHTQNGEYTVKSGYFIARECQSPSSAALSTGCQLASGGIEVDPAYKKCKEPETIDHLLFNCSFAKQVWLLAPFAKEVPYSPGSAGTFGLLGIKKSSIKGVSLLKRRYKKRSRQRAQSVTLPPPGSIFSGQRAVNRTPRYRDCDFFIIYRTDAAWRSGDHVAAIAVRAALSNARMLKLPRLALESDCSTLVTTINTKSTLPEIHGVLADILLSSLSFNLFVCNLILLAANSEADALANSEAAASDSDEGILHSSAIDGDHWYFQMRFRWKVCHGKRIGGLLNLNDMKVCVVQPPYQPKRVGRPSFYNSFLLLDLILDHPVVWQQTVQSNVFLIQVHLFCMQTRSTGNQNLLFNDYIDRIARELRERRNTVNLVPQQPLEMADEQNQENGHANIGDGDAPRDLRQRKEIAPPAIQNNNFEIKSGLISMIQGNKFHGLPMEDPLDHLDEFDRLCNLTKINGVIEDGFNLRLFPFSLGGKAHIWEKNLPYDSITTWDDCKKAFLSKFFSNARTARLRNEISGFLQKAGESFYEAWERFKGYTNQCPHHGFTKASLLSTLYRGMVITTRTAIGPSEAQLTLMTNTGRRSKRCPRWEGNQLEEVSYKGYNNFKTNNPNLSYRSTNVANPQDQVYPPQQQQGQNKPFVLYNQGFAPKQQFQGNYQPQPPPGFAPQQNQGPATPKADMKQMVQQLLHGQASGSMDLAKKISKLHNKLHCSYNDLNVKVETLNTKVRYLEGYSASSSAPKQISLLPGKAIQNPKEYVHAITLRSGKALQTREDPKTVTDDSEDQDGPLELPLDHFTRPTTRATFPATSPTAPKPVAVKNKEKVFVPPPYKPQLPFPGRHKKALADKYRAMFAKKIMEVELRIPLVDALALIPESHNAIIQKKIIPKKLSDPGSFTLPCTLDALSTNESGEPIIPTSDDWSELKAPKVDLKPLPKGLRYVFLGPNSTYPVIINAEINDDEVNLLLSELRKYRRAIGAKRRILFSIGKSVISCYSGKEFHQLNAVEGGSPWYADHVNYLACGVKPPNLTSYERKNFFRDLHHYYWDEPYLYTLCKDKIYRSYVSEDEVEGILLHCHDSAYGGHFATFKTVSKILQAGFWWPTMFKDAQEFVSKCDSCKRKGNISRRNEMPQNPILEVEIFDVWGIDFMGPFPSSYGNKYILVVVNYVSKWVEAIASPTNDAKVVLKLFKTIIFPRFGVSWVVISDGGKHFINKVFENLLKKHGVKHKVATPYHPQTSGQVEISNREIKTILEKTVGITRKDWSAKLDDALWTYKTAFKTPIGTTPFNLLYGKSCQLHVELEYKAMWAVKLLNFDIKTSEEKRLIQLSELDEIRLEAYESSKIYKERTKLFHDKKIITKDFQVGDQVLLFNSRLKIFPGKLKSRWSGPFCITKVCPYGAVTLAGKSGDFTVNGQRLKKYLANQILPEPRSTSLKSLDRRLKEFSAVSDEFHDSLDYRFRFNLNHSTATKIMSNYSGRSSIDPDYNMEETESSSSRPEREQREYDSFRRKAEIALGKRAMTERYELIDEDLEDKYMPEHTRRATKLLHKPDVLPAKEYIRLFKLNEFCSTRYPCSTTLAQLRLLEDVQHLYQSCHLDTLMAYPYVAYEEETIQFLSTMQVELYQGMTSAELDCEGLGFLRFSVYSHEYRLSIKRLEGLFGFPSGTETKPKYDKEELKDLWITIGSSIPLNSSRSKSNQIRSPVIRELFAKLRTACLSKRALGALCIGGVVTPILIACGVTITSDGLKPRAMDIEHLRHCKFLEFAIVGDLHRFRFEHSTDKRANILLPSPEVTRIIEGDNIDFRPEIGRLYYENAPPLDEDDLLGEDAEDGMDEDRAVEFDTSMYHFGEHDKLLAKCFKTIKFLTDKLSCSSSATAIPQGQPPLEILSRRFDEPEHRPELSEQRVSHVPARHSSFESQEHKRRRKATLTRSSSRSHIIHSRRSLDRGASRSRRREVGYPQSDAGRHRAYELEYPPAGADTEQGGSSMAWEQSQAAIDDQLRSFFD</sequence>
<dbReference type="Pfam" id="PF03078">
    <property type="entry name" value="ATHILA"/>
    <property type="match status" value="2"/>
</dbReference>
<gene>
    <name evidence="3" type="ORF">ISN45_At02g004900</name>
</gene>
<dbReference type="Pfam" id="PF00665">
    <property type="entry name" value="rve"/>
    <property type="match status" value="1"/>
</dbReference>
<dbReference type="GO" id="GO:0004523">
    <property type="term" value="F:RNA-DNA hybrid ribonuclease activity"/>
    <property type="evidence" value="ECO:0007669"/>
    <property type="project" value="InterPro"/>
</dbReference>
<dbReference type="InterPro" id="IPR005162">
    <property type="entry name" value="Retrotrans_gag_dom"/>
</dbReference>
<dbReference type="InterPro" id="IPR004312">
    <property type="entry name" value="ATHILA_Orf1_C"/>
</dbReference>
<dbReference type="InterPro" id="IPR041588">
    <property type="entry name" value="Integrase_H2C2"/>
</dbReference>
<feature type="compositionally biased region" description="Polar residues" evidence="1">
    <location>
        <begin position="3575"/>
        <end position="3586"/>
    </location>
</feature>
<feature type="compositionally biased region" description="Basic and acidic residues" evidence="1">
    <location>
        <begin position="502"/>
        <end position="512"/>
    </location>
</feature>
<evidence type="ECO:0000256" key="1">
    <source>
        <dbReference type="SAM" id="MobiDB-lite"/>
    </source>
</evidence>
<evidence type="ECO:0000313" key="4">
    <source>
        <dbReference type="Proteomes" id="UP000694240"/>
    </source>
</evidence>
<proteinExistence type="predicted"/>
<feature type="domain" description="Integrase catalytic" evidence="2">
    <location>
        <begin position="2724"/>
        <end position="2888"/>
    </location>
</feature>
<dbReference type="Pfam" id="PF17921">
    <property type="entry name" value="Integrase_H2C2"/>
    <property type="match status" value="1"/>
</dbReference>
<comment type="caution">
    <text evidence="3">The sequence shown here is derived from an EMBL/GenBank/DDBJ whole genome shotgun (WGS) entry which is preliminary data.</text>
</comment>
<dbReference type="EMBL" id="JAEFBK010000002">
    <property type="protein sequence ID" value="KAG7635988.1"/>
    <property type="molecule type" value="Genomic_DNA"/>
</dbReference>
<feature type="region of interest" description="Disordered" evidence="1">
    <location>
        <begin position="494"/>
        <end position="523"/>
    </location>
</feature>
<feature type="compositionally biased region" description="Basic and acidic residues" evidence="1">
    <location>
        <begin position="369"/>
        <end position="380"/>
    </location>
</feature>
<organism evidence="3 4">
    <name type="scientific">Arabidopsis thaliana x Arabidopsis arenosa</name>
    <dbReference type="NCBI Taxonomy" id="1240361"/>
    <lineage>
        <taxon>Eukaryota</taxon>
        <taxon>Viridiplantae</taxon>
        <taxon>Streptophyta</taxon>
        <taxon>Embryophyta</taxon>
        <taxon>Tracheophyta</taxon>
        <taxon>Spermatophyta</taxon>
        <taxon>Magnoliopsida</taxon>
        <taxon>eudicotyledons</taxon>
        <taxon>Gunneridae</taxon>
        <taxon>Pentapetalae</taxon>
        <taxon>rosids</taxon>
        <taxon>malvids</taxon>
        <taxon>Brassicales</taxon>
        <taxon>Brassicaceae</taxon>
        <taxon>Camelineae</taxon>
        <taxon>Arabidopsis</taxon>
    </lineage>
</organism>
<dbReference type="InterPro" id="IPR052160">
    <property type="entry name" value="Gypsy_RT_Integrase-like"/>
</dbReference>
<dbReference type="GO" id="GO:0015074">
    <property type="term" value="P:DNA integration"/>
    <property type="evidence" value="ECO:0007669"/>
    <property type="project" value="InterPro"/>
</dbReference>
<feature type="compositionally biased region" description="Polar residues" evidence="1">
    <location>
        <begin position="342"/>
        <end position="351"/>
    </location>
</feature>
<reference evidence="3 4" key="1">
    <citation type="submission" date="2020-12" db="EMBL/GenBank/DDBJ databases">
        <title>Concerted genomic and epigenomic changes stabilize Arabidopsis allopolyploids.</title>
        <authorList>
            <person name="Chen Z."/>
        </authorList>
    </citation>
    <scope>NUCLEOTIDE SEQUENCE [LARGE SCALE GENOMIC DNA]</scope>
    <source>
        <strain evidence="3">Allo738</strain>
        <tissue evidence="3">Leaf</tissue>
    </source>
</reference>